<dbReference type="EMBL" id="MVGT01004040">
    <property type="protein sequence ID" value="OVA01643.1"/>
    <property type="molecule type" value="Genomic_DNA"/>
</dbReference>
<dbReference type="InterPro" id="IPR016024">
    <property type="entry name" value="ARM-type_fold"/>
</dbReference>
<dbReference type="CDD" id="cd16664">
    <property type="entry name" value="RING-Ubox_PUB"/>
    <property type="match status" value="1"/>
</dbReference>
<keyword evidence="4" id="KW-0808">Transferase</keyword>
<dbReference type="FunFam" id="3.30.40.10:FF:000442">
    <property type="entry name" value="RING-type E3 ubiquitin transferase"/>
    <property type="match status" value="1"/>
</dbReference>
<dbReference type="AlphaFoldDB" id="A0A200PTU3"/>
<reference evidence="8 9" key="1">
    <citation type="journal article" date="2017" name="Mol. Plant">
        <title>The Genome of Medicinal Plant Macleaya cordata Provides New Insights into Benzylisoquinoline Alkaloids Metabolism.</title>
        <authorList>
            <person name="Liu X."/>
            <person name="Liu Y."/>
            <person name="Huang P."/>
            <person name="Ma Y."/>
            <person name="Qing Z."/>
            <person name="Tang Q."/>
            <person name="Cao H."/>
            <person name="Cheng P."/>
            <person name="Zheng Y."/>
            <person name="Yuan Z."/>
            <person name="Zhou Y."/>
            <person name="Liu J."/>
            <person name="Tang Z."/>
            <person name="Zhuo Y."/>
            <person name="Zhang Y."/>
            <person name="Yu L."/>
            <person name="Huang J."/>
            <person name="Yang P."/>
            <person name="Peng Q."/>
            <person name="Zhang J."/>
            <person name="Jiang W."/>
            <person name="Zhang Z."/>
            <person name="Lin K."/>
            <person name="Ro D.K."/>
            <person name="Chen X."/>
            <person name="Xiong X."/>
            <person name="Shang Y."/>
            <person name="Huang S."/>
            <person name="Zeng J."/>
        </authorList>
    </citation>
    <scope>NUCLEOTIDE SEQUENCE [LARGE SCALE GENOMIC DNA]</scope>
    <source>
        <strain evidence="9">cv. BLH2017</strain>
        <tissue evidence="8">Root</tissue>
    </source>
</reference>
<dbReference type="Proteomes" id="UP000195402">
    <property type="component" value="Unassembled WGS sequence"/>
</dbReference>
<name>A0A200PTU3_MACCD</name>
<dbReference type="InterPro" id="IPR011989">
    <property type="entry name" value="ARM-like"/>
</dbReference>
<dbReference type="SMART" id="SM00504">
    <property type="entry name" value="Ubox"/>
    <property type="match status" value="1"/>
</dbReference>
<dbReference type="PANTHER" id="PTHR23315">
    <property type="entry name" value="U BOX DOMAIN-CONTAINING"/>
    <property type="match status" value="1"/>
</dbReference>
<evidence type="ECO:0000313" key="8">
    <source>
        <dbReference type="EMBL" id="OVA01643.1"/>
    </source>
</evidence>
<keyword evidence="5" id="KW-0833">Ubl conjugation pathway</keyword>
<dbReference type="InParanoid" id="A0A200PTU3"/>
<keyword evidence="9" id="KW-1185">Reference proteome</keyword>
<dbReference type="Pfam" id="PF25598">
    <property type="entry name" value="ARM_PUB"/>
    <property type="match status" value="1"/>
</dbReference>
<accession>A0A200PTU3</accession>
<feature type="domain" description="U-box" evidence="7">
    <location>
        <begin position="64"/>
        <end position="138"/>
    </location>
</feature>
<dbReference type="EC" id="2.3.2.27" evidence="3"/>
<dbReference type="PANTHER" id="PTHR23315:SF253">
    <property type="entry name" value="U-BOX DOMAIN-CONTAINING PROTEIN 9"/>
    <property type="match status" value="1"/>
</dbReference>
<dbReference type="Gene3D" id="3.30.40.10">
    <property type="entry name" value="Zinc/RING finger domain, C3HC4 (zinc finger)"/>
    <property type="match status" value="1"/>
</dbReference>
<gene>
    <name evidence="8" type="ORF">BVC80_9073g81</name>
</gene>
<organism evidence="8 9">
    <name type="scientific">Macleaya cordata</name>
    <name type="common">Five-seeded plume-poppy</name>
    <name type="synonym">Bocconia cordata</name>
    <dbReference type="NCBI Taxonomy" id="56857"/>
    <lineage>
        <taxon>Eukaryota</taxon>
        <taxon>Viridiplantae</taxon>
        <taxon>Streptophyta</taxon>
        <taxon>Embryophyta</taxon>
        <taxon>Tracheophyta</taxon>
        <taxon>Spermatophyta</taxon>
        <taxon>Magnoliopsida</taxon>
        <taxon>Ranunculales</taxon>
        <taxon>Papaveraceae</taxon>
        <taxon>Papaveroideae</taxon>
        <taxon>Macleaya</taxon>
    </lineage>
</organism>
<dbReference type="PROSITE" id="PS50176">
    <property type="entry name" value="ARM_REPEAT"/>
    <property type="match status" value="1"/>
</dbReference>
<evidence type="ECO:0000256" key="3">
    <source>
        <dbReference type="ARBA" id="ARBA00012483"/>
    </source>
</evidence>
<dbReference type="FunCoup" id="A0A200PTU3">
    <property type="interactions" value="797"/>
</dbReference>
<dbReference type="InterPro" id="IPR003613">
    <property type="entry name" value="Ubox_domain"/>
</dbReference>
<dbReference type="InterPro" id="IPR045210">
    <property type="entry name" value="RING-Ubox_PUB"/>
</dbReference>
<dbReference type="InterPro" id="IPR013083">
    <property type="entry name" value="Znf_RING/FYVE/PHD"/>
</dbReference>
<dbReference type="SMART" id="SM00185">
    <property type="entry name" value="ARM"/>
    <property type="match status" value="3"/>
</dbReference>
<evidence type="ECO:0000313" key="9">
    <source>
        <dbReference type="Proteomes" id="UP000195402"/>
    </source>
</evidence>
<evidence type="ECO:0000259" key="7">
    <source>
        <dbReference type="PROSITE" id="PS51698"/>
    </source>
</evidence>
<dbReference type="OrthoDB" id="7537227at2759"/>
<evidence type="ECO:0000256" key="5">
    <source>
        <dbReference type="ARBA" id="ARBA00022786"/>
    </source>
</evidence>
<feature type="repeat" description="ARM" evidence="6">
    <location>
        <begin position="289"/>
        <end position="331"/>
    </location>
</feature>
<dbReference type="InterPro" id="IPR000225">
    <property type="entry name" value="Armadillo"/>
</dbReference>
<evidence type="ECO:0000256" key="4">
    <source>
        <dbReference type="ARBA" id="ARBA00022679"/>
    </source>
</evidence>
<dbReference type="PROSITE" id="PS51698">
    <property type="entry name" value="U_BOX"/>
    <property type="match status" value="1"/>
</dbReference>
<comment type="pathway">
    <text evidence="2">Protein modification; protein ubiquitination.</text>
</comment>
<evidence type="ECO:0000256" key="1">
    <source>
        <dbReference type="ARBA" id="ARBA00000900"/>
    </source>
</evidence>
<protein>
    <recommendedName>
        <fullName evidence="3">RING-type E3 ubiquitin transferase</fullName>
        <ecNumber evidence="3">2.3.2.27</ecNumber>
    </recommendedName>
</protein>
<dbReference type="InterPro" id="IPR058678">
    <property type="entry name" value="ARM_PUB"/>
</dbReference>
<dbReference type="UniPathway" id="UPA00143"/>
<proteinExistence type="predicted"/>
<dbReference type="Gene3D" id="1.25.10.10">
    <property type="entry name" value="Leucine-rich Repeat Variant"/>
    <property type="match status" value="1"/>
</dbReference>
<dbReference type="GO" id="GO:0016567">
    <property type="term" value="P:protein ubiquitination"/>
    <property type="evidence" value="ECO:0007669"/>
    <property type="project" value="UniProtKB-UniPathway"/>
</dbReference>
<sequence length="451" mass="50222">MAEPEKTETTSPTMAERITALKKELQILIIKIIEEEDSCLDTFNDAQRILSELRELNFKRSQEIFGDHFRCYISKEIMSDPVVLASGQTYDRRSIQSWLNAGNLTCPKTKQTLSDTNLIPNNLVKDIIPHWCKNQGIKPPANPVHAEKCMSKEEEEEEAQFESLFEKIVSPLISVQKEAAKELRLLTKEQPSFRILFGRSPQIICKLLSPLKMGKADLHPDLQEDLITTVMNISINENNKRVVLKSPETLNLLVISLKTGTINTRSNAAAALFTLSAFEENKSIIGKSGALKSLVELIEEGHPEILKDAAQALFGLCILSENKARAVIDGAIPAILNKIMGNKLVAELLALLALLSSNTKASVLLSQLQAVPYMLRLIKESTSETNTENCITIIYNVCINQPRTLGELRKEANVNGEIFKLAENGTPKAKRKAIELLQRLDKGKMIVDQSP</sequence>
<dbReference type="OMA" id="FSICMYD"/>
<comment type="catalytic activity">
    <reaction evidence="1">
        <text>S-ubiquitinyl-[E2 ubiquitin-conjugating enzyme]-L-cysteine + [acceptor protein]-L-lysine = [E2 ubiquitin-conjugating enzyme]-L-cysteine + N(6)-ubiquitinyl-[acceptor protein]-L-lysine.</text>
        <dbReference type="EC" id="2.3.2.27"/>
    </reaction>
</comment>
<comment type="caution">
    <text evidence="8">The sequence shown here is derived from an EMBL/GenBank/DDBJ whole genome shotgun (WGS) entry which is preliminary data.</text>
</comment>
<dbReference type="GO" id="GO:0061630">
    <property type="term" value="F:ubiquitin protein ligase activity"/>
    <property type="evidence" value="ECO:0007669"/>
    <property type="project" value="UniProtKB-EC"/>
</dbReference>
<dbReference type="SUPFAM" id="SSF57850">
    <property type="entry name" value="RING/U-box"/>
    <property type="match status" value="1"/>
</dbReference>
<dbReference type="Pfam" id="PF04564">
    <property type="entry name" value="U-box"/>
    <property type="match status" value="1"/>
</dbReference>
<evidence type="ECO:0000256" key="2">
    <source>
        <dbReference type="ARBA" id="ARBA00004906"/>
    </source>
</evidence>
<dbReference type="SUPFAM" id="SSF48371">
    <property type="entry name" value="ARM repeat"/>
    <property type="match status" value="1"/>
</dbReference>
<evidence type="ECO:0000256" key="6">
    <source>
        <dbReference type="PROSITE-ProRule" id="PRU00259"/>
    </source>
</evidence>